<sequence>MKFSKEHDSRIQEMTLRDLCTGKSFLLPCLSTVLLGIFPSPNPNQHSTPIVPSHQHQYTNEKNISLVQEKRKKKAFSRREAIGFGFSLALLDALARSNSIAIAAEEAQCALTISPSGLAFCDRVVGTGAEATKGQLIKAHYVGMLENGKVFDSSYSRGKPLTFRVGVGEVIKGWDQGILGGEGVPPMLAGGKRTLKLPPQLGYGMRGAGCKGGSCIIPPDSVLLFDVEFIGKA</sequence>
<comment type="caution">
    <text evidence="1">The sequence shown here is derived from an EMBL/GenBank/DDBJ whole genome shotgun (WGS) entry which is preliminary data.</text>
</comment>
<organism evidence="1 2">
    <name type="scientific">Persea americana</name>
    <name type="common">Avocado</name>
    <dbReference type="NCBI Taxonomy" id="3435"/>
    <lineage>
        <taxon>Eukaryota</taxon>
        <taxon>Viridiplantae</taxon>
        <taxon>Streptophyta</taxon>
        <taxon>Embryophyta</taxon>
        <taxon>Tracheophyta</taxon>
        <taxon>Spermatophyta</taxon>
        <taxon>Magnoliopsida</taxon>
        <taxon>Magnoliidae</taxon>
        <taxon>Laurales</taxon>
        <taxon>Lauraceae</taxon>
        <taxon>Persea</taxon>
    </lineage>
</organism>
<protein>
    <submittedName>
        <fullName evidence="1">Uncharacterized protein</fullName>
    </submittedName>
</protein>
<keyword evidence="2" id="KW-1185">Reference proteome</keyword>
<reference evidence="1 2" key="1">
    <citation type="journal article" date="2022" name="Hortic Res">
        <title>A haplotype resolved chromosomal level avocado genome allows analysis of novel avocado genes.</title>
        <authorList>
            <person name="Nath O."/>
            <person name="Fletcher S.J."/>
            <person name="Hayward A."/>
            <person name="Shaw L.M."/>
            <person name="Masouleh A.K."/>
            <person name="Furtado A."/>
            <person name="Henry R.J."/>
            <person name="Mitter N."/>
        </authorList>
    </citation>
    <scope>NUCLEOTIDE SEQUENCE [LARGE SCALE GENOMIC DNA]</scope>
    <source>
        <strain evidence="2">cv. Hass</strain>
    </source>
</reference>
<dbReference type="Proteomes" id="UP001234297">
    <property type="component" value="Chromosome 10"/>
</dbReference>
<dbReference type="EMBL" id="CM056818">
    <property type="protein sequence ID" value="KAJ8621965.1"/>
    <property type="molecule type" value="Genomic_DNA"/>
</dbReference>
<evidence type="ECO:0000313" key="1">
    <source>
        <dbReference type="EMBL" id="KAJ8621965.1"/>
    </source>
</evidence>
<proteinExistence type="predicted"/>
<gene>
    <name evidence="1" type="ORF">MRB53_030494</name>
</gene>
<evidence type="ECO:0000313" key="2">
    <source>
        <dbReference type="Proteomes" id="UP001234297"/>
    </source>
</evidence>
<name>A0ACC2KLF8_PERAE</name>
<accession>A0ACC2KLF8</accession>